<dbReference type="PANTHER" id="PTHR37187">
    <property type="entry name" value="EXPRESSED PROTEIN"/>
    <property type="match status" value="1"/>
</dbReference>
<feature type="region of interest" description="Disordered" evidence="1">
    <location>
        <begin position="156"/>
        <end position="245"/>
    </location>
</feature>
<evidence type="ECO:0000313" key="3">
    <source>
        <dbReference type="Proteomes" id="UP001229421"/>
    </source>
</evidence>
<evidence type="ECO:0000313" key="2">
    <source>
        <dbReference type="EMBL" id="KAK1425378.1"/>
    </source>
</evidence>
<feature type="compositionally biased region" description="Basic and acidic residues" evidence="1">
    <location>
        <begin position="222"/>
        <end position="231"/>
    </location>
</feature>
<gene>
    <name evidence="2" type="ORF">QVD17_20730</name>
</gene>
<sequence length="290" mass="31992">MPAGLQKRKAAKRKKKTNKTDKRSTSSTSSHHHRGESDCDQHNSPHQMEDSSSGYESLTTERNQKDAKEKHLKIETHKHGSAEINKGPMVEPGSVADYLSQPFESSPEKGTPKVEDLCFKTPVGDPDSGFKTPLIGDPITPVEPVGKSLVEVASKLKNETKIQEKDDLLVAETRNETESKNNEPAKENEGQNLGSESNMASPKTKQDLLRDSTNGKGQNRVNEPKIPECSERQPLLASAPRPSEKASWKNCCGLFELFSGSTRYYQQNVCSLRTTSADICRRRGGPNICS</sequence>
<comment type="caution">
    <text evidence="2">The sequence shown here is derived from an EMBL/GenBank/DDBJ whole genome shotgun (WGS) entry which is preliminary data.</text>
</comment>
<dbReference type="EMBL" id="JAUHHV010000005">
    <property type="protein sequence ID" value="KAK1425378.1"/>
    <property type="molecule type" value="Genomic_DNA"/>
</dbReference>
<protein>
    <submittedName>
        <fullName evidence="2">Uncharacterized protein</fullName>
    </submittedName>
</protein>
<feature type="compositionally biased region" description="Polar residues" evidence="1">
    <location>
        <begin position="190"/>
        <end position="203"/>
    </location>
</feature>
<feature type="compositionally biased region" description="Basic and acidic residues" evidence="1">
    <location>
        <begin position="35"/>
        <end position="49"/>
    </location>
</feature>
<proteinExistence type="predicted"/>
<feature type="compositionally biased region" description="Polar residues" evidence="1">
    <location>
        <begin position="50"/>
        <end position="61"/>
    </location>
</feature>
<organism evidence="2 3">
    <name type="scientific">Tagetes erecta</name>
    <name type="common">African marigold</name>
    <dbReference type="NCBI Taxonomy" id="13708"/>
    <lineage>
        <taxon>Eukaryota</taxon>
        <taxon>Viridiplantae</taxon>
        <taxon>Streptophyta</taxon>
        <taxon>Embryophyta</taxon>
        <taxon>Tracheophyta</taxon>
        <taxon>Spermatophyta</taxon>
        <taxon>Magnoliopsida</taxon>
        <taxon>eudicotyledons</taxon>
        <taxon>Gunneridae</taxon>
        <taxon>Pentapetalae</taxon>
        <taxon>asterids</taxon>
        <taxon>campanulids</taxon>
        <taxon>Asterales</taxon>
        <taxon>Asteraceae</taxon>
        <taxon>Asteroideae</taxon>
        <taxon>Heliantheae alliance</taxon>
        <taxon>Tageteae</taxon>
        <taxon>Tagetes</taxon>
    </lineage>
</organism>
<feature type="region of interest" description="Disordered" evidence="1">
    <location>
        <begin position="1"/>
        <end position="142"/>
    </location>
</feature>
<feature type="compositionally biased region" description="Basic and acidic residues" evidence="1">
    <location>
        <begin position="106"/>
        <end position="118"/>
    </location>
</feature>
<feature type="compositionally biased region" description="Polar residues" evidence="1">
    <location>
        <begin position="211"/>
        <end position="221"/>
    </location>
</feature>
<dbReference type="Proteomes" id="UP001229421">
    <property type="component" value="Unassembled WGS sequence"/>
</dbReference>
<dbReference type="PANTHER" id="PTHR37187:SF7">
    <property type="entry name" value="EXPRESSED PROTEIN"/>
    <property type="match status" value="1"/>
</dbReference>
<feature type="compositionally biased region" description="Basic and acidic residues" evidence="1">
    <location>
        <begin position="62"/>
        <end position="81"/>
    </location>
</feature>
<accession>A0AAD8KPP8</accession>
<feature type="compositionally biased region" description="Basic and acidic residues" evidence="1">
    <location>
        <begin position="156"/>
        <end position="189"/>
    </location>
</feature>
<name>A0AAD8KPP8_TARER</name>
<feature type="compositionally biased region" description="Basic residues" evidence="1">
    <location>
        <begin position="1"/>
        <end position="17"/>
    </location>
</feature>
<reference evidence="2" key="1">
    <citation type="journal article" date="2023" name="bioRxiv">
        <title>Improved chromosome-level genome assembly for marigold (Tagetes erecta).</title>
        <authorList>
            <person name="Jiang F."/>
            <person name="Yuan L."/>
            <person name="Wang S."/>
            <person name="Wang H."/>
            <person name="Xu D."/>
            <person name="Wang A."/>
            <person name="Fan W."/>
        </authorList>
    </citation>
    <scope>NUCLEOTIDE SEQUENCE</scope>
    <source>
        <strain evidence="2">WSJ</strain>
        <tissue evidence="2">Leaf</tissue>
    </source>
</reference>
<evidence type="ECO:0000256" key="1">
    <source>
        <dbReference type="SAM" id="MobiDB-lite"/>
    </source>
</evidence>
<dbReference type="AlphaFoldDB" id="A0AAD8KPP8"/>
<keyword evidence="3" id="KW-1185">Reference proteome</keyword>